<evidence type="ECO:0000313" key="2">
    <source>
        <dbReference type="Proteomes" id="UP001530293"/>
    </source>
</evidence>
<proteinExistence type="predicted"/>
<evidence type="ECO:0008006" key="3">
    <source>
        <dbReference type="Google" id="ProtNLM"/>
    </source>
</evidence>
<accession>A0ABD3MA75</accession>
<keyword evidence="2" id="KW-1185">Reference proteome</keyword>
<evidence type="ECO:0000313" key="1">
    <source>
        <dbReference type="EMBL" id="KAL3760678.1"/>
    </source>
</evidence>
<dbReference type="AlphaFoldDB" id="A0ABD3MA75"/>
<dbReference type="Proteomes" id="UP001530293">
    <property type="component" value="Unassembled WGS sequence"/>
</dbReference>
<sequence>MAMSAFTLSSAVVKRNLSSSLSRGGCARFQLVFGSSGSSNFELFAPRDVSQNASRCWKAAAHCTNTGGGDLRQFSTIPTPPPPFSAAATAANNNGFTPTPPTSLTPEACLSAQNAMKLFIEHGLGKQKLQAIASEKKQHNTPLVDRWQKMCHVISLLGYAPDERGIALYTQHLSQALSLSTPEIQDKLRVSGRDTYRMVLAGAFDIPTLLSDQLTNGEVSVVDARNIMHKVSLRMHDPELLEKVAKRCAGISSVGNSPETQAMEMARKHAVVQEVMVSDVYLSKDNNGVTLVQECGFGDGEEGYVRMQSAMAEHQGDPLITQYVGSAIMKLLQSAGIDMEALQKQAMSMQA</sequence>
<name>A0ABD3MA75_9STRA</name>
<protein>
    <recommendedName>
        <fullName evidence="3">DUF4214 domain-containing protein</fullName>
    </recommendedName>
</protein>
<gene>
    <name evidence="1" type="ORF">ACHAWU_007360</name>
</gene>
<reference evidence="1 2" key="1">
    <citation type="submission" date="2024-10" db="EMBL/GenBank/DDBJ databases">
        <title>Updated reference genomes for cyclostephanoid diatoms.</title>
        <authorList>
            <person name="Roberts W.R."/>
            <person name="Alverson A.J."/>
        </authorList>
    </citation>
    <scope>NUCLEOTIDE SEQUENCE [LARGE SCALE GENOMIC DNA]</scope>
    <source>
        <strain evidence="1 2">AJA232-27</strain>
    </source>
</reference>
<comment type="caution">
    <text evidence="1">The sequence shown here is derived from an EMBL/GenBank/DDBJ whole genome shotgun (WGS) entry which is preliminary data.</text>
</comment>
<organism evidence="1 2">
    <name type="scientific">Discostella pseudostelligera</name>
    <dbReference type="NCBI Taxonomy" id="259834"/>
    <lineage>
        <taxon>Eukaryota</taxon>
        <taxon>Sar</taxon>
        <taxon>Stramenopiles</taxon>
        <taxon>Ochrophyta</taxon>
        <taxon>Bacillariophyta</taxon>
        <taxon>Coscinodiscophyceae</taxon>
        <taxon>Thalassiosirophycidae</taxon>
        <taxon>Stephanodiscales</taxon>
        <taxon>Stephanodiscaceae</taxon>
        <taxon>Discostella</taxon>
    </lineage>
</organism>
<dbReference type="EMBL" id="JALLBG020000174">
    <property type="protein sequence ID" value="KAL3760678.1"/>
    <property type="molecule type" value="Genomic_DNA"/>
</dbReference>